<protein>
    <submittedName>
        <fullName evidence="2">Uncharacterized protein</fullName>
    </submittedName>
</protein>
<evidence type="ECO:0000313" key="2">
    <source>
        <dbReference type="EMBL" id="OMP10510.1"/>
    </source>
</evidence>
<feature type="region of interest" description="Disordered" evidence="1">
    <location>
        <begin position="86"/>
        <end position="134"/>
    </location>
</feature>
<feature type="compositionally biased region" description="Basic and acidic residues" evidence="1">
    <location>
        <begin position="86"/>
        <end position="125"/>
    </location>
</feature>
<dbReference type="EMBL" id="AWWV01002346">
    <property type="protein sequence ID" value="OMP10510.1"/>
    <property type="molecule type" value="Genomic_DNA"/>
</dbReference>
<dbReference type="AlphaFoldDB" id="A0A1R3KTU8"/>
<feature type="compositionally biased region" description="Basic and acidic residues" evidence="1">
    <location>
        <begin position="17"/>
        <end position="40"/>
    </location>
</feature>
<reference evidence="2 3" key="1">
    <citation type="submission" date="2013-09" db="EMBL/GenBank/DDBJ databases">
        <title>Corchorus capsularis genome sequencing.</title>
        <authorList>
            <person name="Alam M."/>
            <person name="Haque M.S."/>
            <person name="Islam M.S."/>
            <person name="Emdad E.M."/>
            <person name="Islam M.M."/>
            <person name="Ahmed B."/>
            <person name="Halim A."/>
            <person name="Hossen Q.M.M."/>
            <person name="Hossain M.Z."/>
            <person name="Ahmed R."/>
            <person name="Khan M.M."/>
            <person name="Islam R."/>
            <person name="Rashid M.M."/>
            <person name="Khan S.A."/>
            <person name="Rahman M.S."/>
            <person name="Alam M."/>
        </authorList>
    </citation>
    <scope>NUCLEOTIDE SEQUENCE [LARGE SCALE GENOMIC DNA]</scope>
    <source>
        <strain evidence="3">cv. CVL-1</strain>
        <tissue evidence="2">Whole seedling</tissue>
    </source>
</reference>
<name>A0A1R3KTU8_COCAP</name>
<evidence type="ECO:0000313" key="3">
    <source>
        <dbReference type="Proteomes" id="UP000188268"/>
    </source>
</evidence>
<feature type="region of interest" description="Disordered" evidence="1">
    <location>
        <begin position="1"/>
        <end position="68"/>
    </location>
</feature>
<dbReference type="Gramene" id="OMP10510">
    <property type="protein sequence ID" value="OMP10510"/>
    <property type="gene ID" value="CCACVL1_00915"/>
</dbReference>
<gene>
    <name evidence="2" type="ORF">CCACVL1_00915</name>
</gene>
<feature type="non-terminal residue" evidence="2">
    <location>
        <position position="1"/>
    </location>
</feature>
<evidence type="ECO:0000256" key="1">
    <source>
        <dbReference type="SAM" id="MobiDB-lite"/>
    </source>
</evidence>
<organism evidence="2 3">
    <name type="scientific">Corchorus capsularis</name>
    <name type="common">Jute</name>
    <dbReference type="NCBI Taxonomy" id="210143"/>
    <lineage>
        <taxon>Eukaryota</taxon>
        <taxon>Viridiplantae</taxon>
        <taxon>Streptophyta</taxon>
        <taxon>Embryophyta</taxon>
        <taxon>Tracheophyta</taxon>
        <taxon>Spermatophyta</taxon>
        <taxon>Magnoliopsida</taxon>
        <taxon>eudicotyledons</taxon>
        <taxon>Gunneridae</taxon>
        <taxon>Pentapetalae</taxon>
        <taxon>rosids</taxon>
        <taxon>malvids</taxon>
        <taxon>Malvales</taxon>
        <taxon>Malvaceae</taxon>
        <taxon>Grewioideae</taxon>
        <taxon>Apeibeae</taxon>
        <taxon>Corchorus</taxon>
    </lineage>
</organism>
<dbReference type="Proteomes" id="UP000188268">
    <property type="component" value="Unassembled WGS sequence"/>
</dbReference>
<keyword evidence="3" id="KW-1185">Reference proteome</keyword>
<proteinExistence type="predicted"/>
<sequence length="240" mass="27006">VREDAERHGLGPAAHQHRADEAQHQHQPDRAGKGPGDMRAHPQRTRAAEGAQPPQQHRCGHRETGNLPPAAMRQRHKQLEAIFRAGRLERQPRQLPHELDGVPADRRPHVEPDHLKGEETEHQGQDAEPTQINRPDLRIADLAHPIRDAGLADPRKIIAAKRRAHFGRAAQLDLREDVLIACHRTLPPQDQIGRLSHQLHHSGQPRVHKGPEMMMHTALQKPALSARNSPSRWMPSVPTE</sequence>
<accession>A0A1R3KTU8</accession>
<comment type="caution">
    <text evidence="2">The sequence shown here is derived from an EMBL/GenBank/DDBJ whole genome shotgun (WGS) entry which is preliminary data.</text>
</comment>